<keyword evidence="2" id="KW-0520">NAD</keyword>
<comment type="similarity">
    <text evidence="1 2">Belongs to the complex I subunit 6 family.</text>
</comment>
<evidence type="ECO:0000256" key="2">
    <source>
        <dbReference type="RuleBase" id="RU004429"/>
    </source>
</evidence>
<reference evidence="3 4" key="1">
    <citation type="submission" date="2016-11" db="EMBL/GenBank/DDBJ databases">
        <authorList>
            <person name="Jaros S."/>
            <person name="Januszkiewicz K."/>
            <person name="Wedrychowicz H."/>
        </authorList>
    </citation>
    <scope>NUCLEOTIDE SEQUENCE [LARGE SCALE GENOMIC DNA]</scope>
    <source>
        <strain evidence="3 4">DSM 5091</strain>
    </source>
</reference>
<keyword evidence="4" id="KW-1185">Reference proteome</keyword>
<feature type="transmembrane region" description="Helical" evidence="2">
    <location>
        <begin position="94"/>
        <end position="114"/>
    </location>
</feature>
<dbReference type="EMBL" id="FQZT01000003">
    <property type="protein sequence ID" value="SHI98804.1"/>
    <property type="molecule type" value="Genomic_DNA"/>
</dbReference>
<proteinExistence type="inferred from homology"/>
<comment type="subcellular location">
    <subcellularLocation>
        <location evidence="2">Cell membrane</location>
        <topology evidence="2">Multi-pass membrane protein</topology>
    </subcellularLocation>
</comment>
<evidence type="ECO:0000313" key="3">
    <source>
        <dbReference type="EMBL" id="SHI98804.1"/>
    </source>
</evidence>
<dbReference type="EC" id="7.1.1.-" evidence="2"/>
<dbReference type="Gene3D" id="1.20.120.1200">
    <property type="entry name" value="NADH-ubiquinone/plastoquinone oxidoreductase chain 6, subunit NuoJ"/>
    <property type="match status" value="1"/>
</dbReference>
<keyword evidence="2" id="KW-0874">Quinone</keyword>
<gene>
    <name evidence="3" type="ORF">SAMN02745165_01341</name>
</gene>
<evidence type="ECO:0000256" key="1">
    <source>
        <dbReference type="ARBA" id="ARBA00005698"/>
    </source>
</evidence>
<dbReference type="RefSeq" id="WP_279625970.1">
    <property type="nucleotide sequence ID" value="NZ_FQZT01000003.1"/>
</dbReference>
<dbReference type="STRING" id="1122189.SAMN02745165_01341"/>
<feature type="transmembrane region" description="Helical" evidence="2">
    <location>
        <begin position="30"/>
        <end position="48"/>
    </location>
</feature>
<keyword evidence="2" id="KW-0472">Membrane</keyword>
<keyword evidence="2" id="KW-1133">Transmembrane helix</keyword>
<dbReference type="InterPro" id="IPR001457">
    <property type="entry name" value="NADH_UbQ/plastoQ_OxRdtase_su6"/>
</dbReference>
<dbReference type="Proteomes" id="UP000184171">
    <property type="component" value="Unassembled WGS sequence"/>
</dbReference>
<accession>A0A1M6FM99</accession>
<keyword evidence="2" id="KW-1003">Cell membrane</keyword>
<dbReference type="InterPro" id="IPR042106">
    <property type="entry name" value="Nuo/plastoQ_OxRdtase_6_NuoJ"/>
</dbReference>
<protein>
    <recommendedName>
        <fullName evidence="2">NADH-quinone oxidoreductase subunit J</fullName>
        <ecNumber evidence="2">7.1.1.-</ecNumber>
    </recommendedName>
</protein>
<dbReference type="PANTHER" id="PTHR33269:SF17">
    <property type="entry name" value="NADH-UBIQUINONE OXIDOREDUCTASE CHAIN 6"/>
    <property type="match status" value="1"/>
</dbReference>
<dbReference type="AlphaFoldDB" id="A0A1M6FM99"/>
<name>A0A1M6FM99_MALRU</name>
<dbReference type="Pfam" id="PF00499">
    <property type="entry name" value="Oxidored_q3"/>
    <property type="match status" value="1"/>
</dbReference>
<keyword evidence="2" id="KW-0812">Transmembrane</keyword>
<dbReference type="GO" id="GO:0008137">
    <property type="term" value="F:NADH dehydrogenase (ubiquinone) activity"/>
    <property type="evidence" value="ECO:0007669"/>
    <property type="project" value="UniProtKB-UniRule"/>
</dbReference>
<dbReference type="GO" id="GO:0048038">
    <property type="term" value="F:quinone binding"/>
    <property type="evidence" value="ECO:0007669"/>
    <property type="project" value="UniProtKB-UniRule"/>
</dbReference>
<feature type="transmembrane region" description="Helical" evidence="2">
    <location>
        <begin position="140"/>
        <end position="161"/>
    </location>
</feature>
<organism evidence="3 4">
    <name type="scientific">Malonomonas rubra DSM 5091</name>
    <dbReference type="NCBI Taxonomy" id="1122189"/>
    <lineage>
        <taxon>Bacteria</taxon>
        <taxon>Pseudomonadati</taxon>
        <taxon>Thermodesulfobacteriota</taxon>
        <taxon>Desulfuromonadia</taxon>
        <taxon>Desulfuromonadales</taxon>
        <taxon>Geopsychrobacteraceae</taxon>
        <taxon>Malonomonas</taxon>
    </lineage>
</organism>
<comment type="catalytic activity">
    <reaction evidence="2">
        <text>a quinone + NADH + 5 H(+)(in) = a quinol + NAD(+) + 4 H(+)(out)</text>
        <dbReference type="Rhea" id="RHEA:57888"/>
        <dbReference type="ChEBI" id="CHEBI:15378"/>
        <dbReference type="ChEBI" id="CHEBI:24646"/>
        <dbReference type="ChEBI" id="CHEBI:57540"/>
        <dbReference type="ChEBI" id="CHEBI:57945"/>
        <dbReference type="ChEBI" id="CHEBI:132124"/>
    </reaction>
</comment>
<feature type="transmembrane region" description="Helical" evidence="2">
    <location>
        <begin position="54"/>
        <end position="73"/>
    </location>
</feature>
<evidence type="ECO:0000313" key="4">
    <source>
        <dbReference type="Proteomes" id="UP000184171"/>
    </source>
</evidence>
<feature type="transmembrane region" description="Helical" evidence="2">
    <location>
        <begin position="6"/>
        <end position="23"/>
    </location>
</feature>
<sequence length="174" mass="18848">MMATLTFYLAGAIAVIATALAITRSNPVHAVIYLVNSFFALALLFYLLGAPLLAAWELIIYAGAIMVLFLFIIMMLKLSPSSAEKGLVATRGQWVPVVLLAVALASCTMLLTGLDPATAQEAPRWHASPRDFGYALFKEYALAVEIASFQLLFAAVGAFYVGRPDKMRDEEDVV</sequence>
<comment type="function">
    <text evidence="2">NDH-1 shuttles electrons from NADH, via FMN and iron-sulfur (Fe-S) centers, to quinones in the respiratory chain. Couples the redox reaction to proton translocation (for every two electrons transferred, four hydrogen ions are translocated across the cytoplasmic membrane), and thus conserves the redox energy in a proton gradient.</text>
</comment>
<dbReference type="PANTHER" id="PTHR33269">
    <property type="entry name" value="NADH-UBIQUINONE OXIDOREDUCTASE CHAIN 6"/>
    <property type="match status" value="1"/>
</dbReference>
<dbReference type="GO" id="GO:0005886">
    <property type="term" value="C:plasma membrane"/>
    <property type="evidence" value="ECO:0007669"/>
    <property type="project" value="UniProtKB-SubCell"/>
</dbReference>